<name>A0A2M6WMP4_9BACT</name>
<comment type="caution">
    <text evidence="1">The sequence shown here is derived from an EMBL/GenBank/DDBJ whole genome shotgun (WGS) entry which is preliminary data.</text>
</comment>
<feature type="non-terminal residue" evidence="1">
    <location>
        <position position="1"/>
    </location>
</feature>
<proteinExistence type="predicted"/>
<protein>
    <submittedName>
        <fullName evidence="1">Uncharacterized protein</fullName>
    </submittedName>
</protein>
<accession>A0A2M6WMP4</accession>
<evidence type="ECO:0000313" key="2">
    <source>
        <dbReference type="Proteomes" id="UP000229335"/>
    </source>
</evidence>
<sequence length="72" mass="8091">ASEIAEQSGKEVGEIERMLELPQDSEETLGVDEKLTASEVKNKLAGKIEEQDLARYMRRIKEKELAQTEEAA</sequence>
<dbReference type="AlphaFoldDB" id="A0A2M6WMP4"/>
<reference evidence="2" key="1">
    <citation type="submission" date="2017-09" db="EMBL/GenBank/DDBJ databases">
        <title>Depth-based differentiation of microbial function through sediment-hosted aquifers and enrichment of novel symbionts in the deep terrestrial subsurface.</title>
        <authorList>
            <person name="Probst A.J."/>
            <person name="Ladd B."/>
            <person name="Jarett J.K."/>
            <person name="Geller-Mcgrath D.E."/>
            <person name="Sieber C.M.K."/>
            <person name="Emerson J.B."/>
            <person name="Anantharaman K."/>
            <person name="Thomas B.C."/>
            <person name="Malmstrom R."/>
            <person name="Stieglmeier M."/>
            <person name="Klingl A."/>
            <person name="Woyke T."/>
            <person name="Ryan C.M."/>
            <person name="Banfield J.F."/>
        </authorList>
    </citation>
    <scope>NUCLEOTIDE SEQUENCE [LARGE SCALE GENOMIC DNA]</scope>
</reference>
<organism evidence="1 2">
    <name type="scientific">Candidatus Falkowbacteria bacterium CG10_big_fil_rev_8_21_14_0_10_43_11</name>
    <dbReference type="NCBI Taxonomy" id="1974568"/>
    <lineage>
        <taxon>Bacteria</taxon>
        <taxon>Candidatus Falkowiibacteriota</taxon>
    </lineage>
</organism>
<dbReference type="Proteomes" id="UP000229335">
    <property type="component" value="Unassembled WGS sequence"/>
</dbReference>
<evidence type="ECO:0000313" key="1">
    <source>
        <dbReference type="EMBL" id="PIT94053.1"/>
    </source>
</evidence>
<dbReference type="EMBL" id="PFAS01000014">
    <property type="protein sequence ID" value="PIT94053.1"/>
    <property type="molecule type" value="Genomic_DNA"/>
</dbReference>
<gene>
    <name evidence="1" type="ORF">COU00_01150</name>
</gene>